<dbReference type="Gramene" id="rna17564">
    <property type="protein sequence ID" value="RHN69134.1"/>
    <property type="gene ID" value="gene17564"/>
</dbReference>
<organism evidence="1 2">
    <name type="scientific">Medicago truncatula</name>
    <name type="common">Barrel medic</name>
    <name type="synonym">Medicago tribuloides</name>
    <dbReference type="NCBI Taxonomy" id="3880"/>
    <lineage>
        <taxon>Eukaryota</taxon>
        <taxon>Viridiplantae</taxon>
        <taxon>Streptophyta</taxon>
        <taxon>Embryophyta</taxon>
        <taxon>Tracheophyta</taxon>
        <taxon>Spermatophyta</taxon>
        <taxon>Magnoliopsida</taxon>
        <taxon>eudicotyledons</taxon>
        <taxon>Gunneridae</taxon>
        <taxon>Pentapetalae</taxon>
        <taxon>rosids</taxon>
        <taxon>fabids</taxon>
        <taxon>Fabales</taxon>
        <taxon>Fabaceae</taxon>
        <taxon>Papilionoideae</taxon>
        <taxon>50 kb inversion clade</taxon>
        <taxon>NPAAA clade</taxon>
        <taxon>Hologalegina</taxon>
        <taxon>IRL clade</taxon>
        <taxon>Trifolieae</taxon>
        <taxon>Medicago</taxon>
    </lineage>
</organism>
<evidence type="ECO:0000313" key="2">
    <source>
        <dbReference type="Proteomes" id="UP000265566"/>
    </source>
</evidence>
<gene>
    <name evidence="1" type="ORF">MtrunA17_Chr3g0121421</name>
</gene>
<protein>
    <submittedName>
        <fullName evidence="1">Uncharacterized protein</fullName>
    </submittedName>
</protein>
<dbReference type="EMBL" id="PSQE01000003">
    <property type="protein sequence ID" value="RHN69134.1"/>
    <property type="molecule type" value="Genomic_DNA"/>
</dbReference>
<evidence type="ECO:0000313" key="1">
    <source>
        <dbReference type="EMBL" id="RHN69134.1"/>
    </source>
</evidence>
<dbReference type="Proteomes" id="UP000265566">
    <property type="component" value="Chromosome 3"/>
</dbReference>
<dbReference type="AlphaFoldDB" id="A0A396IXM4"/>
<reference evidence="2" key="1">
    <citation type="journal article" date="2018" name="Nat. Plants">
        <title>Whole-genome landscape of Medicago truncatula symbiotic genes.</title>
        <authorList>
            <person name="Pecrix Y."/>
            <person name="Staton S.E."/>
            <person name="Sallet E."/>
            <person name="Lelandais-Briere C."/>
            <person name="Moreau S."/>
            <person name="Carrere S."/>
            <person name="Blein T."/>
            <person name="Jardinaud M.F."/>
            <person name="Latrasse D."/>
            <person name="Zouine M."/>
            <person name="Zahm M."/>
            <person name="Kreplak J."/>
            <person name="Mayjonade B."/>
            <person name="Satge C."/>
            <person name="Perez M."/>
            <person name="Cauet S."/>
            <person name="Marande W."/>
            <person name="Chantry-Darmon C."/>
            <person name="Lopez-Roques C."/>
            <person name="Bouchez O."/>
            <person name="Berard A."/>
            <person name="Debelle F."/>
            <person name="Munos S."/>
            <person name="Bendahmane A."/>
            <person name="Berges H."/>
            <person name="Niebel A."/>
            <person name="Buitink J."/>
            <person name="Frugier F."/>
            <person name="Benhamed M."/>
            <person name="Crespi M."/>
            <person name="Gouzy J."/>
            <person name="Gamas P."/>
        </authorList>
    </citation>
    <scope>NUCLEOTIDE SEQUENCE [LARGE SCALE GENOMIC DNA]</scope>
    <source>
        <strain evidence="2">cv. Jemalong A17</strain>
    </source>
</reference>
<comment type="caution">
    <text evidence="1">The sequence shown here is derived from an EMBL/GenBank/DDBJ whole genome shotgun (WGS) entry which is preliminary data.</text>
</comment>
<accession>A0A396IXM4</accession>
<sequence length="52" mass="5877">MSFILHLQNPMTEAAFAKSTIIRLLVPTEFTCCWTGSKIEGAETSHKFIWCS</sequence>
<proteinExistence type="predicted"/>
<name>A0A396IXM4_MEDTR</name>